<feature type="transmembrane region" description="Helical" evidence="1">
    <location>
        <begin position="260"/>
        <end position="278"/>
    </location>
</feature>
<dbReference type="PANTHER" id="PTHR23028:SF134">
    <property type="entry name" value="PUTATIVE (AFU_ORTHOLOGUE AFUA_4G08520)-RELATED"/>
    <property type="match status" value="1"/>
</dbReference>
<feature type="transmembrane region" description="Helical" evidence="1">
    <location>
        <begin position="12"/>
        <end position="35"/>
    </location>
</feature>
<name>A0ABV7EBS5_9SPHN</name>
<feature type="transmembrane region" description="Helical" evidence="1">
    <location>
        <begin position="209"/>
        <end position="227"/>
    </location>
</feature>
<keyword evidence="3" id="KW-0012">Acyltransferase</keyword>
<comment type="caution">
    <text evidence="3">The sequence shown here is derived from an EMBL/GenBank/DDBJ whole genome shotgun (WGS) entry which is preliminary data.</text>
</comment>
<feature type="domain" description="Acyltransferase 3" evidence="2">
    <location>
        <begin position="6"/>
        <end position="298"/>
    </location>
</feature>
<keyword evidence="1" id="KW-0812">Transmembrane</keyword>
<keyword evidence="3" id="KW-0808">Transferase</keyword>
<evidence type="ECO:0000259" key="2">
    <source>
        <dbReference type="Pfam" id="PF01757"/>
    </source>
</evidence>
<sequence>MQERLYGLDALRGLAAFVVVLLHLGFPIGGAHLAVDFFFMLSGFVMARTYEARLTSGALSPWRFVVARYRRLWGWMALGTSIGLVAALARGDFSGDLLLAWGLMLAMLPALNMAATTPYLLNQPLWSIFYELLANVAHAFGLARMGRKGLLALALVCAVGLAWAIERHGFPRGGFPMYHWLVLWRVGLAYVLGVLIFRLWGDVPPIRVSPLLALAVLPAYVLATYFWPVAWGPLLFILVLAPLMMFGGMAARPEGWRRNLAAWLGALSFPLYALHYPAIALLQTPGGAAGLLLVICALWLWHRRRKAAQPAGREMAPKPADASA</sequence>
<dbReference type="InterPro" id="IPR002656">
    <property type="entry name" value="Acyl_transf_3_dom"/>
</dbReference>
<dbReference type="EC" id="2.3.-.-" evidence="3"/>
<feature type="transmembrane region" description="Helical" evidence="1">
    <location>
        <begin position="177"/>
        <end position="197"/>
    </location>
</feature>
<feature type="transmembrane region" description="Helical" evidence="1">
    <location>
        <begin position="284"/>
        <end position="301"/>
    </location>
</feature>
<gene>
    <name evidence="3" type="ORF">ACFODK_04495</name>
</gene>
<proteinExistence type="predicted"/>
<accession>A0ABV7EBS5</accession>
<protein>
    <submittedName>
        <fullName evidence="3">Acyltransferase family protein</fullName>
        <ecNumber evidence="3">2.3.-.-</ecNumber>
    </submittedName>
</protein>
<evidence type="ECO:0000256" key="1">
    <source>
        <dbReference type="SAM" id="Phobius"/>
    </source>
</evidence>
<evidence type="ECO:0000313" key="4">
    <source>
        <dbReference type="Proteomes" id="UP001595378"/>
    </source>
</evidence>
<dbReference type="Proteomes" id="UP001595378">
    <property type="component" value="Unassembled WGS sequence"/>
</dbReference>
<feature type="transmembrane region" description="Helical" evidence="1">
    <location>
        <begin position="233"/>
        <end position="251"/>
    </location>
</feature>
<dbReference type="PANTHER" id="PTHR23028">
    <property type="entry name" value="ACETYLTRANSFERASE"/>
    <property type="match status" value="1"/>
</dbReference>
<keyword evidence="1" id="KW-1133">Transmembrane helix</keyword>
<organism evidence="3 4">
    <name type="scientific">Alteraurantiacibacter lauratis</name>
    <dbReference type="NCBI Taxonomy" id="2054627"/>
    <lineage>
        <taxon>Bacteria</taxon>
        <taxon>Pseudomonadati</taxon>
        <taxon>Pseudomonadota</taxon>
        <taxon>Alphaproteobacteria</taxon>
        <taxon>Sphingomonadales</taxon>
        <taxon>Erythrobacteraceae</taxon>
        <taxon>Alteraurantiacibacter</taxon>
    </lineage>
</organism>
<feature type="transmembrane region" description="Helical" evidence="1">
    <location>
        <begin position="97"/>
        <end position="119"/>
    </location>
</feature>
<dbReference type="InterPro" id="IPR050879">
    <property type="entry name" value="Acyltransferase_3"/>
</dbReference>
<keyword evidence="1" id="KW-0472">Membrane</keyword>
<feature type="transmembrane region" description="Helical" evidence="1">
    <location>
        <begin position="125"/>
        <end position="142"/>
    </location>
</feature>
<keyword evidence="4" id="KW-1185">Reference proteome</keyword>
<feature type="transmembrane region" description="Helical" evidence="1">
    <location>
        <begin position="72"/>
        <end position="90"/>
    </location>
</feature>
<dbReference type="Pfam" id="PF01757">
    <property type="entry name" value="Acyl_transf_3"/>
    <property type="match status" value="1"/>
</dbReference>
<evidence type="ECO:0000313" key="3">
    <source>
        <dbReference type="EMBL" id="MFC3100145.1"/>
    </source>
</evidence>
<feature type="transmembrane region" description="Helical" evidence="1">
    <location>
        <begin position="149"/>
        <end position="165"/>
    </location>
</feature>
<dbReference type="GO" id="GO:0016746">
    <property type="term" value="F:acyltransferase activity"/>
    <property type="evidence" value="ECO:0007669"/>
    <property type="project" value="UniProtKB-KW"/>
</dbReference>
<dbReference type="RefSeq" id="WP_336917944.1">
    <property type="nucleotide sequence ID" value="NZ_JBANRN010000003.1"/>
</dbReference>
<reference evidence="4" key="1">
    <citation type="journal article" date="2019" name="Int. J. Syst. Evol. Microbiol.">
        <title>The Global Catalogue of Microorganisms (GCM) 10K type strain sequencing project: providing services to taxonomists for standard genome sequencing and annotation.</title>
        <authorList>
            <consortium name="The Broad Institute Genomics Platform"/>
            <consortium name="The Broad Institute Genome Sequencing Center for Infectious Disease"/>
            <person name="Wu L."/>
            <person name="Ma J."/>
        </authorList>
    </citation>
    <scope>NUCLEOTIDE SEQUENCE [LARGE SCALE GENOMIC DNA]</scope>
    <source>
        <strain evidence="4">KCTC 52606</strain>
    </source>
</reference>
<dbReference type="EMBL" id="JBHRSU010000004">
    <property type="protein sequence ID" value="MFC3100145.1"/>
    <property type="molecule type" value="Genomic_DNA"/>
</dbReference>